<name>A0ABS1K662_9MICC</name>
<dbReference type="EMBL" id="JAERRC010000040">
    <property type="protein sequence ID" value="MBL0706963.1"/>
    <property type="molecule type" value="Genomic_DNA"/>
</dbReference>
<feature type="region of interest" description="Disordered" evidence="1">
    <location>
        <begin position="1"/>
        <end position="20"/>
    </location>
</feature>
<organism evidence="2 3">
    <name type="scientific">Sinomonas cellulolyticus</name>
    <dbReference type="NCBI Taxonomy" id="2801916"/>
    <lineage>
        <taxon>Bacteria</taxon>
        <taxon>Bacillati</taxon>
        <taxon>Actinomycetota</taxon>
        <taxon>Actinomycetes</taxon>
        <taxon>Micrococcales</taxon>
        <taxon>Micrococcaceae</taxon>
        <taxon>Sinomonas</taxon>
    </lineage>
</organism>
<accession>A0ABS1K662</accession>
<evidence type="ECO:0000313" key="3">
    <source>
        <dbReference type="Proteomes" id="UP000639051"/>
    </source>
</evidence>
<keyword evidence="3" id="KW-1185">Reference proteome</keyword>
<gene>
    <name evidence="2" type="ORF">JJE72_15820</name>
</gene>
<reference evidence="2 3" key="1">
    <citation type="submission" date="2021-01" db="EMBL/GenBank/DDBJ databases">
        <title>Genome public.</title>
        <authorList>
            <person name="Liu C."/>
            <person name="Sun Q."/>
        </authorList>
    </citation>
    <scope>NUCLEOTIDE SEQUENCE [LARGE SCALE GENOMIC DNA]</scope>
    <source>
        <strain evidence="2 3">JC656</strain>
    </source>
</reference>
<sequence length="494" mass="51694">MEQATPSQGTVPAETGTSPARLRVLRDGGRIRLSGPAAGPVPTATVDAGDWIRVEVDPTDVRAPVSVEILDAEAAEIDLRGLLGSAAADLLDDPQALEVPFIPGPFWEALAACAFQQWSLHWNCFPLDPGLMAVDRLAAAAAAGPFGIGAQREARPAARAALDRLAPLGQDGRLVPAAAAIVADAASAAGWQTEPQSLPAAEEDDLTDVGMIVDSRLGYLRLGAPVAHTPHMGDDGHVERLVDSPDWRLTGIGMASTAEDTITAVCTGTDSDEVLIRVPVQGAEGRPEAGDYDPADAPYYHGIITDAINGDVLAFIPLMPNAARTMFEGTGPLARPLVPTDVLDIRHPGSAQAVETDLTRRRIDQVRRCAARAFSVHRLVAAAQAGGAPDEALGSLAKTASLAWKQTAQAAAELSDRLEKIPGSNPAYALSWIREARTRERTALAESPRLFDRTAAKAIRVTAMPALRGQLPAPVTLAELDLAGALAAPQALPA</sequence>
<feature type="compositionally biased region" description="Polar residues" evidence="1">
    <location>
        <begin position="1"/>
        <end position="18"/>
    </location>
</feature>
<dbReference type="Proteomes" id="UP000639051">
    <property type="component" value="Unassembled WGS sequence"/>
</dbReference>
<proteinExistence type="predicted"/>
<evidence type="ECO:0000313" key="2">
    <source>
        <dbReference type="EMBL" id="MBL0706963.1"/>
    </source>
</evidence>
<evidence type="ECO:0000256" key="1">
    <source>
        <dbReference type="SAM" id="MobiDB-lite"/>
    </source>
</evidence>
<protein>
    <submittedName>
        <fullName evidence="2">Uncharacterized protein</fullName>
    </submittedName>
</protein>
<comment type="caution">
    <text evidence="2">The sequence shown here is derived from an EMBL/GenBank/DDBJ whole genome shotgun (WGS) entry which is preliminary data.</text>
</comment>
<dbReference type="RefSeq" id="WP_189695211.1">
    <property type="nucleotide sequence ID" value="NZ_BNCM01000019.1"/>
</dbReference>